<sequence length="740" mass="78154">MQYRSSTRLLAAVTAVVAVTAGTALTAVPATAAPATAAQAPARAAVVTLPHPTEMVSAGATGYLTRVVYPSGAEYRWTKYTDGATKSLTAPRTSFMGAQSDIVFSRKDTEVVYWVNDMTRSDSFLYGLSHNDQRYALRGIAGETLVMSRTDEDTGVLDVNLLSRASGTQTITDVPVVPGNARLGRVWASTPGVALLQYSTGTGAELRTFLVPVDTATGQAVDNPRQTHSEQTGADAFVSRTHWAWIERTNGNRVRLVTTVRGVDAPEVTTDLGQASTGADIDVSLVGNWVTTTELNGRTAPVTSALFPLTARSLADPRTTVKLLDHVSSTATAPNGDLYARGGTVAQGEGIYHIFPGDNGVPVATLVASTDAPTALALTSTDVPSTVDLDKNGGKVVLDWQLSRENAGGKVTLRHVRTGRTVEFPFENQGGVRREWQGTLADGVLAPNGDYTWQLDAKPLNGIGPDLRKTGTFKVTRKAGLHDYDDNGAPDLLSRDASGRLWRDEVRKTPSSTDYWSLESKLVGAGWNGYDQIEAVGNVAGAPAPDMVARDASGVLWLYLGKGDGTFAGRTRIGAGWNGYNKITGGSDLNGDGWSDLLATDASGVLWAYQGTGDWSAPFRGRTKVGGGWGGMNQITAVGDVAGTPQGDLLARDTAGVLWLYQGATGSSFATRVRVGSGWGAYTHLVGMGDVDRDGRNDLFAYGKSGSFVYRGTGVAATPFAPRESSSVYPATPTPRHPIV</sequence>
<evidence type="ECO:0000313" key="4">
    <source>
        <dbReference type="Proteomes" id="UP001602370"/>
    </source>
</evidence>
<comment type="caution">
    <text evidence="3">The sequence shown here is derived from an EMBL/GenBank/DDBJ whole genome shotgun (WGS) entry which is preliminary data.</text>
</comment>
<name>A0ABW6XK70_9ACTN</name>
<protein>
    <submittedName>
        <fullName evidence="3">FG-GAP repeat domain-containing protein</fullName>
    </submittedName>
</protein>
<evidence type="ECO:0000313" key="3">
    <source>
        <dbReference type="EMBL" id="MFF5917881.1"/>
    </source>
</evidence>
<organism evidence="3 4">
    <name type="scientific">Streptomyces flavochromogenes</name>
    <dbReference type="NCBI Taxonomy" id="68199"/>
    <lineage>
        <taxon>Bacteria</taxon>
        <taxon>Bacillati</taxon>
        <taxon>Actinomycetota</taxon>
        <taxon>Actinomycetes</taxon>
        <taxon>Kitasatosporales</taxon>
        <taxon>Streptomycetaceae</taxon>
        <taxon>Streptomyces</taxon>
    </lineage>
</organism>
<accession>A0ABW6XK70</accession>
<evidence type="ECO:0000256" key="2">
    <source>
        <dbReference type="SAM" id="SignalP"/>
    </source>
</evidence>
<keyword evidence="2" id="KW-0732">Signal</keyword>
<dbReference type="RefSeq" id="WP_037638351.1">
    <property type="nucleotide sequence ID" value="NZ_JBIBDZ010000002.1"/>
</dbReference>
<dbReference type="SUPFAM" id="SSF69318">
    <property type="entry name" value="Integrin alpha N-terminal domain"/>
    <property type="match status" value="1"/>
</dbReference>
<gene>
    <name evidence="3" type="ORF">ACFY8C_06020</name>
</gene>
<feature type="chain" id="PRO_5046598567" evidence="2">
    <location>
        <begin position="33"/>
        <end position="740"/>
    </location>
</feature>
<reference evidence="3 4" key="1">
    <citation type="submission" date="2024-10" db="EMBL/GenBank/DDBJ databases">
        <title>The Natural Products Discovery Center: Release of the First 8490 Sequenced Strains for Exploring Actinobacteria Biosynthetic Diversity.</title>
        <authorList>
            <person name="Kalkreuter E."/>
            <person name="Kautsar S.A."/>
            <person name="Yang D."/>
            <person name="Bader C.D."/>
            <person name="Teijaro C.N."/>
            <person name="Fluegel L."/>
            <person name="Davis C.M."/>
            <person name="Simpson J.R."/>
            <person name="Lauterbach L."/>
            <person name="Steele A.D."/>
            <person name="Gui C."/>
            <person name="Meng S."/>
            <person name="Li G."/>
            <person name="Viehrig K."/>
            <person name="Ye F."/>
            <person name="Su P."/>
            <person name="Kiefer A.F."/>
            <person name="Nichols A."/>
            <person name="Cepeda A.J."/>
            <person name="Yan W."/>
            <person name="Fan B."/>
            <person name="Jiang Y."/>
            <person name="Adhikari A."/>
            <person name="Zheng C.-J."/>
            <person name="Schuster L."/>
            <person name="Cowan T.M."/>
            <person name="Smanski M.J."/>
            <person name="Chevrette M.G."/>
            <person name="De Carvalho L.P.S."/>
            <person name="Shen B."/>
        </authorList>
    </citation>
    <scope>NUCLEOTIDE SEQUENCE [LARGE SCALE GENOMIC DNA]</scope>
    <source>
        <strain evidence="3 4">NPDC012605</strain>
    </source>
</reference>
<evidence type="ECO:0000256" key="1">
    <source>
        <dbReference type="SAM" id="MobiDB-lite"/>
    </source>
</evidence>
<dbReference type="EMBL" id="JBIBDZ010000002">
    <property type="protein sequence ID" value="MFF5917881.1"/>
    <property type="molecule type" value="Genomic_DNA"/>
</dbReference>
<feature type="signal peptide" evidence="2">
    <location>
        <begin position="1"/>
        <end position="32"/>
    </location>
</feature>
<keyword evidence="4" id="KW-1185">Reference proteome</keyword>
<proteinExistence type="predicted"/>
<dbReference type="Proteomes" id="UP001602370">
    <property type="component" value="Unassembled WGS sequence"/>
</dbReference>
<dbReference type="InterPro" id="IPR028994">
    <property type="entry name" value="Integrin_alpha_N"/>
</dbReference>
<feature type="region of interest" description="Disordered" evidence="1">
    <location>
        <begin position="721"/>
        <end position="740"/>
    </location>
</feature>